<feature type="region of interest" description="Disordered" evidence="1">
    <location>
        <begin position="326"/>
        <end position="347"/>
    </location>
</feature>
<protein>
    <recommendedName>
        <fullName evidence="4">Prolyl 4-hydroxylase alpha subunit domain-containing protein</fullName>
    </recommendedName>
</protein>
<comment type="caution">
    <text evidence="2">The sequence shown here is derived from an EMBL/GenBank/DDBJ whole genome shotgun (WGS) entry which is preliminary data.</text>
</comment>
<evidence type="ECO:0000313" key="2">
    <source>
        <dbReference type="EMBL" id="CAJ1406844.1"/>
    </source>
</evidence>
<name>A0AA36JJI5_9DINO</name>
<evidence type="ECO:0008006" key="4">
    <source>
        <dbReference type="Google" id="ProtNLM"/>
    </source>
</evidence>
<dbReference type="Gene3D" id="2.60.120.620">
    <property type="entry name" value="q2cbj1_9rhob like domain"/>
    <property type="match status" value="1"/>
</dbReference>
<dbReference type="EMBL" id="CAUJNA010003649">
    <property type="protein sequence ID" value="CAJ1406844.1"/>
    <property type="molecule type" value="Genomic_DNA"/>
</dbReference>
<evidence type="ECO:0000313" key="3">
    <source>
        <dbReference type="Proteomes" id="UP001178507"/>
    </source>
</evidence>
<accession>A0AA36JJI5</accession>
<keyword evidence="3" id="KW-1185">Reference proteome</keyword>
<gene>
    <name evidence="2" type="ORF">EVOR1521_LOCUS28698</name>
</gene>
<sequence length="347" mass="38897">MSAKGQSAAVRWLDSVASGARLRTLRRELRRQLAAKGFAKLPELLPEHVAEAVRQALKVLDWEQAGEGARDDAGYEDQVQHHFSIADVEGDVVLLGAARFLARLLPGTLPNFSAACYRGRDHIAPHTDLVPETYSMEEVKQEWPGNEPQLHSCVCQLSCQLRRAYGRGDLASAAQGWRRWRESRAETENLQDALQSDDLAAVRRAVEQGARAPSVPFRRWVAAAYYLNKDRSRLLPGAFFTSPLLEHCMLETRRAKHSQDWKPSFGGQFVDLESEEGAAKHSPDFNTLVAFEVPRLHEVSAVRKGHARYSLFGWWLVEDAPHAPHAQSLKRPAAKAEAKTKRRKTAK</sequence>
<proteinExistence type="predicted"/>
<evidence type="ECO:0000256" key="1">
    <source>
        <dbReference type="SAM" id="MobiDB-lite"/>
    </source>
</evidence>
<organism evidence="2 3">
    <name type="scientific">Effrenium voratum</name>
    <dbReference type="NCBI Taxonomy" id="2562239"/>
    <lineage>
        <taxon>Eukaryota</taxon>
        <taxon>Sar</taxon>
        <taxon>Alveolata</taxon>
        <taxon>Dinophyceae</taxon>
        <taxon>Suessiales</taxon>
        <taxon>Symbiodiniaceae</taxon>
        <taxon>Effrenium</taxon>
    </lineage>
</organism>
<dbReference type="AlphaFoldDB" id="A0AA36JJI5"/>
<dbReference type="Proteomes" id="UP001178507">
    <property type="component" value="Unassembled WGS sequence"/>
</dbReference>
<reference evidence="2" key="1">
    <citation type="submission" date="2023-08" db="EMBL/GenBank/DDBJ databases">
        <authorList>
            <person name="Chen Y."/>
            <person name="Shah S."/>
            <person name="Dougan E. K."/>
            <person name="Thang M."/>
            <person name="Chan C."/>
        </authorList>
    </citation>
    <scope>NUCLEOTIDE SEQUENCE</scope>
</reference>